<evidence type="ECO:0000256" key="2">
    <source>
        <dbReference type="ARBA" id="ARBA00023125"/>
    </source>
</evidence>
<accession>A0A915LXP5</accession>
<dbReference type="SMART" id="SM00674">
    <property type="entry name" value="CENPB"/>
    <property type="match status" value="1"/>
</dbReference>
<evidence type="ECO:0000313" key="5">
    <source>
        <dbReference type="WBParaSite" id="scaffold19347_cov154.g19201"/>
    </source>
</evidence>
<comment type="subcellular location">
    <subcellularLocation>
        <location evidence="1">Nucleus</location>
    </subcellularLocation>
</comment>
<organism evidence="4 5">
    <name type="scientific">Meloidogyne javanica</name>
    <name type="common">Root-knot nematode worm</name>
    <dbReference type="NCBI Taxonomy" id="6303"/>
    <lineage>
        <taxon>Eukaryota</taxon>
        <taxon>Metazoa</taxon>
        <taxon>Ecdysozoa</taxon>
        <taxon>Nematoda</taxon>
        <taxon>Chromadorea</taxon>
        <taxon>Rhabditida</taxon>
        <taxon>Tylenchina</taxon>
        <taxon>Tylenchomorpha</taxon>
        <taxon>Tylenchoidea</taxon>
        <taxon>Meloidogynidae</taxon>
        <taxon>Meloidogyninae</taxon>
        <taxon>Meloidogyne</taxon>
        <taxon>Meloidogyne incognita group</taxon>
    </lineage>
</organism>
<dbReference type="GO" id="GO:0005634">
    <property type="term" value="C:nucleus"/>
    <property type="evidence" value="ECO:0007669"/>
    <property type="project" value="UniProtKB-SubCell"/>
</dbReference>
<dbReference type="Pfam" id="PF03221">
    <property type="entry name" value="HTH_Tnp_Tc5"/>
    <property type="match status" value="1"/>
</dbReference>
<dbReference type="InterPro" id="IPR050863">
    <property type="entry name" value="CenT-Element_Derived"/>
</dbReference>
<dbReference type="SUPFAM" id="SSF46689">
    <property type="entry name" value="Homeodomain-like"/>
    <property type="match status" value="1"/>
</dbReference>
<dbReference type="InterPro" id="IPR006600">
    <property type="entry name" value="HTH_CenpB_DNA-bd_dom"/>
</dbReference>
<evidence type="ECO:0000259" key="3">
    <source>
        <dbReference type="PROSITE" id="PS51253"/>
    </source>
</evidence>
<keyword evidence="2" id="KW-0238">DNA-binding</keyword>
<sequence length="332" mass="38498">MADNENNLSSDDEGASIKKRRASYTIDFKIQAIEFAAINNISMASRRFKVDRKRIRVWTTQADKLRKLRDLTPQHLKKHRLEGGGRHLHDIEFEKNLLEWIKEQRAKKVRISQRMIQMHACQISSVSVDGDENCFEASYGWLRKFMKRNKLSCRRPTTTCQQIPENYEQKIIKFILYMQDRIKTEKYDHIYCADETAVFLDSSNTNCVEEIGSKQVPILTTGHDKLHITVMLTARSDGYKQQYEDWMLHGERPLTKGGNPAPPPMSVYLEWIVNAWEKLPRDLIAQSFKTCGITNDPKGSEDHLISCLKENNGMGEVQVIPGLRARHMNEDK</sequence>
<keyword evidence="4" id="KW-1185">Reference proteome</keyword>
<feature type="domain" description="HTH CENPB-type" evidence="3">
    <location>
        <begin position="81"/>
        <end position="155"/>
    </location>
</feature>
<dbReference type="GO" id="GO:0003677">
    <property type="term" value="F:DNA binding"/>
    <property type="evidence" value="ECO:0007669"/>
    <property type="project" value="UniProtKB-KW"/>
</dbReference>
<name>A0A915LXP5_MELJA</name>
<evidence type="ECO:0000313" key="4">
    <source>
        <dbReference type="Proteomes" id="UP000887561"/>
    </source>
</evidence>
<dbReference type="InterPro" id="IPR009057">
    <property type="entry name" value="Homeodomain-like_sf"/>
</dbReference>
<dbReference type="PANTHER" id="PTHR19303">
    <property type="entry name" value="TRANSPOSON"/>
    <property type="match status" value="1"/>
</dbReference>
<dbReference type="WBParaSite" id="scaffold19347_cov154.g19201">
    <property type="protein sequence ID" value="scaffold19347_cov154.g19201"/>
    <property type="gene ID" value="scaffold19347_cov154.g19201"/>
</dbReference>
<reference evidence="5" key="1">
    <citation type="submission" date="2022-11" db="UniProtKB">
        <authorList>
            <consortium name="WormBaseParasite"/>
        </authorList>
    </citation>
    <scope>IDENTIFICATION</scope>
</reference>
<dbReference type="Proteomes" id="UP000887561">
    <property type="component" value="Unplaced"/>
</dbReference>
<dbReference type="PANTHER" id="PTHR19303:SF57">
    <property type="entry name" value="HTH CENPB-TYPE DOMAIN-CONTAINING PROTEIN"/>
    <property type="match status" value="1"/>
</dbReference>
<evidence type="ECO:0000256" key="1">
    <source>
        <dbReference type="ARBA" id="ARBA00004123"/>
    </source>
</evidence>
<dbReference type="AlphaFoldDB" id="A0A915LXP5"/>
<dbReference type="Gene3D" id="1.10.10.60">
    <property type="entry name" value="Homeodomain-like"/>
    <property type="match status" value="1"/>
</dbReference>
<dbReference type="PROSITE" id="PS51253">
    <property type="entry name" value="HTH_CENPB"/>
    <property type="match status" value="1"/>
</dbReference>
<protein>
    <submittedName>
        <fullName evidence="5">HTH CENPB-type domain-containing protein</fullName>
    </submittedName>
</protein>
<proteinExistence type="predicted"/>